<feature type="domain" description="ABC transmembrane type-1" evidence="8">
    <location>
        <begin position="82"/>
        <end position="273"/>
    </location>
</feature>
<name>A4U8U0_9BACT</name>
<dbReference type="Pfam" id="PF00528">
    <property type="entry name" value="BPD_transp_1"/>
    <property type="match status" value="1"/>
</dbReference>
<dbReference type="EMBL" id="DQ438988">
    <property type="protein sequence ID" value="ABE03942.1"/>
    <property type="molecule type" value="Genomic_DNA"/>
</dbReference>
<dbReference type="SUPFAM" id="SSF161098">
    <property type="entry name" value="MetI-like"/>
    <property type="match status" value="1"/>
</dbReference>
<dbReference type="InterPro" id="IPR000515">
    <property type="entry name" value="MetI-like"/>
</dbReference>
<dbReference type="GO" id="GO:0055085">
    <property type="term" value="P:transmembrane transport"/>
    <property type="evidence" value="ECO:0007669"/>
    <property type="project" value="InterPro"/>
</dbReference>
<evidence type="ECO:0000256" key="1">
    <source>
        <dbReference type="ARBA" id="ARBA00004651"/>
    </source>
</evidence>
<feature type="transmembrane region" description="Helical" evidence="7">
    <location>
        <begin position="21"/>
        <end position="42"/>
    </location>
</feature>
<keyword evidence="5 7" id="KW-1133">Transmembrane helix</keyword>
<organism evidence="9">
    <name type="scientific">Theonella swinhoei bacterial symbiont clone pSW1H8</name>
    <dbReference type="NCBI Taxonomy" id="377638"/>
    <lineage>
        <taxon>Bacteria</taxon>
        <taxon>environmental samples</taxon>
    </lineage>
</organism>
<evidence type="ECO:0000256" key="4">
    <source>
        <dbReference type="ARBA" id="ARBA00022692"/>
    </source>
</evidence>
<evidence type="ECO:0000256" key="3">
    <source>
        <dbReference type="ARBA" id="ARBA00022475"/>
    </source>
</evidence>
<keyword evidence="3" id="KW-1003">Cell membrane</keyword>
<evidence type="ECO:0000256" key="7">
    <source>
        <dbReference type="RuleBase" id="RU363032"/>
    </source>
</evidence>
<proteinExistence type="inferred from homology"/>
<dbReference type="GO" id="GO:0005886">
    <property type="term" value="C:plasma membrane"/>
    <property type="evidence" value="ECO:0007669"/>
    <property type="project" value="UniProtKB-SubCell"/>
</dbReference>
<evidence type="ECO:0000313" key="9">
    <source>
        <dbReference type="EMBL" id="ABE03942.1"/>
    </source>
</evidence>
<dbReference type="PANTHER" id="PTHR43744:SF12">
    <property type="entry name" value="ABC TRANSPORTER PERMEASE PROTEIN MG189-RELATED"/>
    <property type="match status" value="1"/>
</dbReference>
<feature type="transmembrane region" description="Helical" evidence="7">
    <location>
        <begin position="252"/>
        <end position="273"/>
    </location>
</feature>
<evidence type="ECO:0000259" key="8">
    <source>
        <dbReference type="PROSITE" id="PS50928"/>
    </source>
</evidence>
<dbReference type="Gene3D" id="1.10.3720.10">
    <property type="entry name" value="MetI-like"/>
    <property type="match status" value="1"/>
</dbReference>
<feature type="transmembrane region" description="Helical" evidence="7">
    <location>
        <begin position="150"/>
        <end position="173"/>
    </location>
</feature>
<reference evidence="9" key="1">
    <citation type="journal article" date="2007" name="Appl. Environ. Microbiol.">
        <title>Widespread occurrence and genomic context of unusually small polyketide synthase genes in microbial consortia associated with marine sponges.</title>
        <authorList>
            <person name="Fieseler L."/>
            <person name="Hentschel U."/>
            <person name="Grozdanov L."/>
            <person name="Schirmer A."/>
            <person name="Wen G."/>
            <person name="Platzer M."/>
            <person name="Hrvatin S."/>
            <person name="Butzke D."/>
            <person name="Zimmermann K."/>
            <person name="Piel J."/>
        </authorList>
    </citation>
    <scope>NUCLEOTIDE SEQUENCE</scope>
</reference>
<comment type="subcellular location">
    <subcellularLocation>
        <location evidence="1 7">Cell membrane</location>
        <topology evidence="1 7">Multi-pass membrane protein</topology>
    </subcellularLocation>
</comment>
<sequence length="288" mass="32432">MKTGSRSSRLGRTARRRLGKTVVYLLCILGSVLMLIPLAWLVRSSVMSLGQIFAFPPEWIPSPWRWENYPQALTSIPFFRYFVNTLVILVPSVLGTVITSTLAAYGFSRLQWPGRDIVFGILLTTLMLPYAVTLIPTFLLWASLGLVGTYWPLVVPHFFGGGIFYIFLLRQFFMTLPKELDEAAIIDGASPPQVLWYVIVPLSRPALITVVIFATLFEWNDFLEPLIYINRSSQHTLALGLAEFTGLYTSQWHLLMAASTVVILPVLVLFFFAQRYFIEGIALTGTKG</sequence>
<feature type="transmembrane region" description="Helical" evidence="7">
    <location>
        <begin position="81"/>
        <end position="105"/>
    </location>
</feature>
<dbReference type="CDD" id="cd06261">
    <property type="entry name" value="TM_PBP2"/>
    <property type="match status" value="1"/>
</dbReference>
<accession>A4U8U0</accession>
<dbReference type="PROSITE" id="PS50928">
    <property type="entry name" value="ABC_TM1"/>
    <property type="match status" value="1"/>
</dbReference>
<dbReference type="AlphaFoldDB" id="A4U8U0"/>
<keyword evidence="4 7" id="KW-0812">Transmembrane</keyword>
<feature type="transmembrane region" description="Helical" evidence="7">
    <location>
        <begin position="117"/>
        <end position="144"/>
    </location>
</feature>
<evidence type="ECO:0000256" key="6">
    <source>
        <dbReference type="ARBA" id="ARBA00023136"/>
    </source>
</evidence>
<comment type="similarity">
    <text evidence="7">Belongs to the binding-protein-dependent transport system permease family.</text>
</comment>
<dbReference type="InterPro" id="IPR035906">
    <property type="entry name" value="MetI-like_sf"/>
</dbReference>
<evidence type="ECO:0000256" key="5">
    <source>
        <dbReference type="ARBA" id="ARBA00022989"/>
    </source>
</evidence>
<keyword evidence="2 7" id="KW-0813">Transport</keyword>
<keyword evidence="6 7" id="KW-0472">Membrane</keyword>
<dbReference type="PANTHER" id="PTHR43744">
    <property type="entry name" value="ABC TRANSPORTER PERMEASE PROTEIN MG189-RELATED-RELATED"/>
    <property type="match status" value="1"/>
</dbReference>
<evidence type="ECO:0000256" key="2">
    <source>
        <dbReference type="ARBA" id="ARBA00022448"/>
    </source>
</evidence>
<feature type="transmembrane region" description="Helical" evidence="7">
    <location>
        <begin position="194"/>
        <end position="217"/>
    </location>
</feature>
<protein>
    <submittedName>
        <fullName evidence="9">Sugar permease</fullName>
    </submittedName>
</protein>